<sequence>MHCHSVLFFLTINAVSSVNNIDEVRKAKIQELESQLRQVDAELNNPPHRSLMGSMRSVKSSQDRDIISQYGPSKFDVALVNNGAPLHKTQKSVRGQMRKFVGGNERKWFTRRGKGIGMAAMVALIVSISVIVWGTLTKWKFINKNEVTSSAQLQDQLIRLSTMAFTMGSSTFDEKTTVFASPSQQTITTIAKGVVVATSKTVSTLTNHLLLSTVFSVPANEKHPKNEEKLEEKTKLLLITFSGIAAALILLVAAVLFLIHWHRPQQQQQSVSTAPSINADVSPTDSRSQRQEDILLTQS</sequence>
<proteinExistence type="predicted"/>
<dbReference type="AlphaFoldDB" id="A0A814H1Y0"/>
<feature type="transmembrane region" description="Helical" evidence="2">
    <location>
        <begin position="116"/>
        <end position="136"/>
    </location>
</feature>
<dbReference type="Proteomes" id="UP000663829">
    <property type="component" value="Unassembled WGS sequence"/>
</dbReference>
<reference evidence="4" key="1">
    <citation type="submission" date="2021-02" db="EMBL/GenBank/DDBJ databases">
        <authorList>
            <person name="Nowell W R."/>
        </authorList>
    </citation>
    <scope>NUCLEOTIDE SEQUENCE</scope>
</reference>
<dbReference type="EMBL" id="CAJNOQ010003260">
    <property type="protein sequence ID" value="CAF1003429.1"/>
    <property type="molecule type" value="Genomic_DNA"/>
</dbReference>
<keyword evidence="3" id="KW-0732">Signal</keyword>
<evidence type="ECO:0000313" key="6">
    <source>
        <dbReference type="Proteomes" id="UP000663829"/>
    </source>
</evidence>
<protein>
    <submittedName>
        <fullName evidence="4">Uncharacterized protein</fullName>
    </submittedName>
</protein>
<evidence type="ECO:0000313" key="4">
    <source>
        <dbReference type="EMBL" id="CAF1003429.1"/>
    </source>
</evidence>
<feature type="region of interest" description="Disordered" evidence="1">
    <location>
        <begin position="269"/>
        <end position="299"/>
    </location>
</feature>
<feature type="signal peptide" evidence="3">
    <location>
        <begin position="1"/>
        <end position="17"/>
    </location>
</feature>
<accession>A0A814H1Y0</accession>
<name>A0A814H1Y0_9BILA</name>
<feature type="compositionally biased region" description="Polar residues" evidence="1">
    <location>
        <begin position="269"/>
        <end position="286"/>
    </location>
</feature>
<evidence type="ECO:0000256" key="3">
    <source>
        <dbReference type="SAM" id="SignalP"/>
    </source>
</evidence>
<keyword evidence="2" id="KW-0812">Transmembrane</keyword>
<evidence type="ECO:0000256" key="2">
    <source>
        <dbReference type="SAM" id="Phobius"/>
    </source>
</evidence>
<feature type="chain" id="PRO_5036224573" evidence="3">
    <location>
        <begin position="18"/>
        <end position="299"/>
    </location>
</feature>
<evidence type="ECO:0000256" key="1">
    <source>
        <dbReference type="SAM" id="MobiDB-lite"/>
    </source>
</evidence>
<dbReference type="EMBL" id="CAJOBC010003260">
    <property type="protein sequence ID" value="CAF3774834.1"/>
    <property type="molecule type" value="Genomic_DNA"/>
</dbReference>
<evidence type="ECO:0000313" key="5">
    <source>
        <dbReference type="EMBL" id="CAF3774834.1"/>
    </source>
</evidence>
<gene>
    <name evidence="4" type="ORF">GPM918_LOCUS13883</name>
    <name evidence="5" type="ORF">SRO942_LOCUS13883</name>
</gene>
<keyword evidence="2" id="KW-1133">Transmembrane helix</keyword>
<comment type="caution">
    <text evidence="4">The sequence shown here is derived from an EMBL/GenBank/DDBJ whole genome shotgun (WGS) entry which is preliminary data.</text>
</comment>
<feature type="transmembrane region" description="Helical" evidence="2">
    <location>
        <begin position="236"/>
        <end position="259"/>
    </location>
</feature>
<keyword evidence="2" id="KW-0472">Membrane</keyword>
<organism evidence="4 6">
    <name type="scientific">Didymodactylos carnosus</name>
    <dbReference type="NCBI Taxonomy" id="1234261"/>
    <lineage>
        <taxon>Eukaryota</taxon>
        <taxon>Metazoa</taxon>
        <taxon>Spiralia</taxon>
        <taxon>Gnathifera</taxon>
        <taxon>Rotifera</taxon>
        <taxon>Eurotatoria</taxon>
        <taxon>Bdelloidea</taxon>
        <taxon>Philodinida</taxon>
        <taxon>Philodinidae</taxon>
        <taxon>Didymodactylos</taxon>
    </lineage>
</organism>
<dbReference type="Proteomes" id="UP000681722">
    <property type="component" value="Unassembled WGS sequence"/>
</dbReference>
<keyword evidence="6" id="KW-1185">Reference proteome</keyword>